<organism evidence="3 4">
    <name type="scientific">Spodoptera exigua</name>
    <name type="common">Beet armyworm</name>
    <name type="synonym">Noctua fulgens</name>
    <dbReference type="NCBI Taxonomy" id="7107"/>
    <lineage>
        <taxon>Eukaryota</taxon>
        <taxon>Metazoa</taxon>
        <taxon>Ecdysozoa</taxon>
        <taxon>Arthropoda</taxon>
        <taxon>Hexapoda</taxon>
        <taxon>Insecta</taxon>
        <taxon>Pterygota</taxon>
        <taxon>Neoptera</taxon>
        <taxon>Endopterygota</taxon>
        <taxon>Lepidoptera</taxon>
        <taxon>Glossata</taxon>
        <taxon>Ditrysia</taxon>
        <taxon>Noctuoidea</taxon>
        <taxon>Noctuidae</taxon>
        <taxon>Amphipyrinae</taxon>
        <taxon>Spodoptera</taxon>
    </lineage>
</organism>
<evidence type="ECO:0000256" key="2">
    <source>
        <dbReference type="SAM" id="Phobius"/>
    </source>
</evidence>
<dbReference type="EMBL" id="JACKWZ010000003">
    <property type="protein sequence ID" value="KAF9424382.1"/>
    <property type="molecule type" value="Genomic_DNA"/>
</dbReference>
<feature type="region of interest" description="Disordered" evidence="1">
    <location>
        <begin position="1"/>
        <end position="26"/>
    </location>
</feature>
<protein>
    <submittedName>
        <fullName evidence="3">Uncharacterized protein</fullName>
    </submittedName>
</protein>
<reference evidence="3" key="1">
    <citation type="submission" date="2020-08" db="EMBL/GenBank/DDBJ databases">
        <title>Spodoptera exigua strain:BAW_Kor-Di-RS1 Genome sequencing and assembly.</title>
        <authorList>
            <person name="Kim J."/>
            <person name="Nam H.Y."/>
            <person name="Kwon M."/>
            <person name="Choi J.H."/>
            <person name="Cho S.R."/>
            <person name="Kim G.-H."/>
        </authorList>
    </citation>
    <scope>NUCLEOTIDE SEQUENCE</scope>
    <source>
        <strain evidence="3">BAW_Kor-Di-RS1</strain>
        <tissue evidence="3">Whole-body</tissue>
    </source>
</reference>
<keyword evidence="2" id="KW-0812">Transmembrane</keyword>
<feature type="compositionally biased region" description="Basic and acidic residues" evidence="1">
    <location>
        <begin position="183"/>
        <end position="207"/>
    </location>
</feature>
<accession>A0A835GU93</accession>
<evidence type="ECO:0000313" key="3">
    <source>
        <dbReference type="EMBL" id="KAF9424382.1"/>
    </source>
</evidence>
<sequence length="207" mass="23408">MQNHESDRDYGDFLGEDQGKDDTNTGPIPDCRRIFGLLNVPAEIIISSVAYTLMSFLLDVYTCTPYACKVLGSINTLVTVEYLATFRLVLSFAGLNHILCLEELERNRKEEKKEIYELPRGLKLIRRERKKCDLYAYSIMCLSVTAAGLSGSHGAERVVLMKSSHDRKEGGARRLSSAPPQETLREGSHRDKNELLNKKEQCGYDEK</sequence>
<keyword evidence="4" id="KW-1185">Reference proteome</keyword>
<comment type="caution">
    <text evidence="3">The sequence shown here is derived from an EMBL/GenBank/DDBJ whole genome shotgun (WGS) entry which is preliminary data.</text>
</comment>
<evidence type="ECO:0000313" key="4">
    <source>
        <dbReference type="Proteomes" id="UP000648187"/>
    </source>
</evidence>
<name>A0A835GU93_SPOEX</name>
<dbReference type="AlphaFoldDB" id="A0A835GU93"/>
<keyword evidence="2" id="KW-0472">Membrane</keyword>
<feature type="transmembrane region" description="Helical" evidence="2">
    <location>
        <begin position="134"/>
        <end position="155"/>
    </location>
</feature>
<feature type="compositionally biased region" description="Basic and acidic residues" evidence="1">
    <location>
        <begin position="163"/>
        <end position="172"/>
    </location>
</feature>
<dbReference type="Proteomes" id="UP000648187">
    <property type="component" value="Unassembled WGS sequence"/>
</dbReference>
<feature type="region of interest" description="Disordered" evidence="1">
    <location>
        <begin position="163"/>
        <end position="207"/>
    </location>
</feature>
<feature type="compositionally biased region" description="Basic and acidic residues" evidence="1">
    <location>
        <begin position="1"/>
        <end position="23"/>
    </location>
</feature>
<gene>
    <name evidence="3" type="ORF">HW555_000521</name>
</gene>
<keyword evidence="2" id="KW-1133">Transmembrane helix</keyword>
<proteinExistence type="predicted"/>
<evidence type="ECO:0000256" key="1">
    <source>
        <dbReference type="SAM" id="MobiDB-lite"/>
    </source>
</evidence>